<feature type="compositionally biased region" description="Low complexity" evidence="1">
    <location>
        <begin position="21"/>
        <end position="33"/>
    </location>
</feature>
<protein>
    <submittedName>
        <fullName evidence="2">Uncharacterized protein</fullName>
    </submittedName>
</protein>
<feature type="compositionally biased region" description="Polar residues" evidence="1">
    <location>
        <begin position="322"/>
        <end position="334"/>
    </location>
</feature>
<evidence type="ECO:0000313" key="3">
    <source>
        <dbReference type="Proteomes" id="UP000700596"/>
    </source>
</evidence>
<dbReference type="Proteomes" id="UP000700596">
    <property type="component" value="Unassembled WGS sequence"/>
</dbReference>
<dbReference type="EMBL" id="JAGMWT010000012">
    <property type="protein sequence ID" value="KAH7119090.1"/>
    <property type="molecule type" value="Genomic_DNA"/>
</dbReference>
<feature type="region of interest" description="Disordered" evidence="1">
    <location>
        <begin position="16"/>
        <end position="123"/>
    </location>
</feature>
<feature type="compositionally biased region" description="Polar residues" evidence="1">
    <location>
        <begin position="493"/>
        <end position="513"/>
    </location>
</feature>
<accession>A0A9P9IH27</accession>
<feature type="compositionally biased region" description="Basic and acidic residues" evidence="1">
    <location>
        <begin position="105"/>
        <end position="123"/>
    </location>
</feature>
<feature type="compositionally biased region" description="Polar residues" evidence="1">
    <location>
        <begin position="210"/>
        <end position="223"/>
    </location>
</feature>
<feature type="compositionally biased region" description="Low complexity" evidence="1">
    <location>
        <begin position="294"/>
        <end position="313"/>
    </location>
</feature>
<keyword evidence="3" id="KW-1185">Reference proteome</keyword>
<feature type="compositionally biased region" description="Low complexity" evidence="1">
    <location>
        <begin position="385"/>
        <end position="404"/>
    </location>
</feature>
<comment type="caution">
    <text evidence="2">The sequence shown here is derived from an EMBL/GenBank/DDBJ whole genome shotgun (WGS) entry which is preliminary data.</text>
</comment>
<evidence type="ECO:0000313" key="2">
    <source>
        <dbReference type="EMBL" id="KAH7119090.1"/>
    </source>
</evidence>
<dbReference type="OrthoDB" id="20105at2759"/>
<feature type="region of interest" description="Disordered" evidence="1">
    <location>
        <begin position="205"/>
        <end position="237"/>
    </location>
</feature>
<sequence>MLLTLSKPAKLEFDYKTHDYSPPFSSASARFSPKLNGGPLPPLPDSVPTSMGTPHRGLPPPSAMTLPDPGGRGPPPIPSSFGSLPPAPSQWQGAEDGMKNWLVAKAEEDKRKQEEEKTRQESLRLEQRKIEQSMLRESMQGGIPPHLVPLIFAGIGGGSLANMSAEWLQQYTVQLQQQQQAQNQHGQLSPELRRETRLIGQVQPGVYTGAPQTPQTVLPSTSVLPAQPLPAQPQHAAFSTSSYASGALSPRARAATASGLIGAPTSAPRPPPQSQLPRLTTNEMQIQQPPVAPSNVQQLQQSQSGQQDQASPSIYFHHWVPPSSQQEKPSSGNPPATPSGKYKASPSFPARQRAFSQASDPDYSSSPKKRKNQGAHPAPPPPTSAPQSYTSPSFSHISTSSASTPGGGRGHARARSDASARGPDGGAISRRGTISNLAHVDLGGPQGDAPRYQQQQQQQQPARGAEGEVHPYAQQHDPVPTPASRSWDRGNGQPAQVATPTAFQAETRQSGIHQQLAGYDRGSVPSSPKREASGP</sequence>
<organism evidence="2 3">
    <name type="scientific">Dendryphion nanum</name>
    <dbReference type="NCBI Taxonomy" id="256645"/>
    <lineage>
        <taxon>Eukaryota</taxon>
        <taxon>Fungi</taxon>
        <taxon>Dikarya</taxon>
        <taxon>Ascomycota</taxon>
        <taxon>Pezizomycotina</taxon>
        <taxon>Dothideomycetes</taxon>
        <taxon>Pleosporomycetidae</taxon>
        <taxon>Pleosporales</taxon>
        <taxon>Torulaceae</taxon>
        <taxon>Dendryphion</taxon>
    </lineage>
</organism>
<evidence type="ECO:0000256" key="1">
    <source>
        <dbReference type="SAM" id="MobiDB-lite"/>
    </source>
</evidence>
<proteinExistence type="predicted"/>
<feature type="compositionally biased region" description="Polar residues" evidence="1">
    <location>
        <begin position="354"/>
        <end position="366"/>
    </location>
</feature>
<dbReference type="Pfam" id="PF10846">
    <property type="entry name" value="DUF2722"/>
    <property type="match status" value="1"/>
</dbReference>
<dbReference type="AlphaFoldDB" id="A0A9P9IH27"/>
<gene>
    <name evidence="2" type="ORF">B0J11DRAFT_492967</name>
</gene>
<reference evidence="2" key="1">
    <citation type="journal article" date="2021" name="Nat. Commun.">
        <title>Genetic determinants of endophytism in the Arabidopsis root mycobiome.</title>
        <authorList>
            <person name="Mesny F."/>
            <person name="Miyauchi S."/>
            <person name="Thiergart T."/>
            <person name="Pickel B."/>
            <person name="Atanasova L."/>
            <person name="Karlsson M."/>
            <person name="Huettel B."/>
            <person name="Barry K.W."/>
            <person name="Haridas S."/>
            <person name="Chen C."/>
            <person name="Bauer D."/>
            <person name="Andreopoulos W."/>
            <person name="Pangilinan J."/>
            <person name="LaButti K."/>
            <person name="Riley R."/>
            <person name="Lipzen A."/>
            <person name="Clum A."/>
            <person name="Drula E."/>
            <person name="Henrissat B."/>
            <person name="Kohler A."/>
            <person name="Grigoriev I.V."/>
            <person name="Martin F.M."/>
            <person name="Hacquard S."/>
        </authorList>
    </citation>
    <scope>NUCLEOTIDE SEQUENCE</scope>
    <source>
        <strain evidence="2">MPI-CAGE-CH-0243</strain>
    </source>
</reference>
<feature type="region of interest" description="Disordered" evidence="1">
    <location>
        <begin position="289"/>
        <end position="535"/>
    </location>
</feature>
<dbReference type="InterPro" id="IPR021216">
    <property type="entry name" value="DUF2722"/>
</dbReference>
<name>A0A9P9IH27_9PLEO</name>